<dbReference type="SUPFAM" id="SSF52467">
    <property type="entry name" value="DHS-like NAD/FAD-binding domain"/>
    <property type="match status" value="1"/>
</dbReference>
<dbReference type="Gene3D" id="3.40.50.970">
    <property type="match status" value="2"/>
</dbReference>
<dbReference type="InterPro" id="IPR045229">
    <property type="entry name" value="TPP_enz"/>
</dbReference>
<name>A0A940S0X5_9RHOB</name>
<dbReference type="Pfam" id="PF02775">
    <property type="entry name" value="TPP_enzyme_C"/>
    <property type="match status" value="1"/>
</dbReference>
<dbReference type="GO" id="GO:0019310">
    <property type="term" value="P:inositol catabolic process"/>
    <property type="evidence" value="ECO:0007669"/>
    <property type="project" value="InterPro"/>
</dbReference>
<feature type="domain" description="Thiamine pyrophosphate enzyme N-terminal TPP-binding" evidence="6">
    <location>
        <begin position="36"/>
        <end position="132"/>
    </location>
</feature>
<proteinExistence type="inferred from homology"/>
<dbReference type="InterPro" id="IPR011766">
    <property type="entry name" value="TPP_enzyme_TPP-bd"/>
</dbReference>
<keyword evidence="8" id="KW-1185">Reference proteome</keyword>
<dbReference type="GO" id="GO:0050660">
    <property type="term" value="F:flavin adenine dinucleotide binding"/>
    <property type="evidence" value="ECO:0007669"/>
    <property type="project" value="TreeGrafter"/>
</dbReference>
<dbReference type="PANTHER" id="PTHR18968:SF9">
    <property type="entry name" value="3D-(3,5_4)-TRIHYDROXYCYCLOHEXANE-1,2-DIONE HYDROLASE"/>
    <property type="match status" value="1"/>
</dbReference>
<dbReference type="SUPFAM" id="SSF52518">
    <property type="entry name" value="Thiamin diphosphate-binding fold (THDP-binding)"/>
    <property type="match status" value="2"/>
</dbReference>
<evidence type="ECO:0000259" key="4">
    <source>
        <dbReference type="Pfam" id="PF00205"/>
    </source>
</evidence>
<comment type="caution">
    <text evidence="7">The sequence shown here is derived from an EMBL/GenBank/DDBJ whole genome shotgun (WGS) entry which is preliminary data.</text>
</comment>
<protein>
    <submittedName>
        <fullName evidence="7">3D-(3,5/4)-trihydroxycyclohexane-1,2-dione acylhydrolase (Decyclizing)</fullName>
        <ecNumber evidence="7">3.7.1.22</ecNumber>
    </submittedName>
</protein>
<dbReference type="Proteomes" id="UP000675940">
    <property type="component" value="Unassembled WGS sequence"/>
</dbReference>
<comment type="similarity">
    <text evidence="1 3">Belongs to the TPP enzyme family.</text>
</comment>
<evidence type="ECO:0000313" key="7">
    <source>
        <dbReference type="EMBL" id="MBP0482541.1"/>
    </source>
</evidence>
<dbReference type="PANTHER" id="PTHR18968">
    <property type="entry name" value="THIAMINE PYROPHOSPHATE ENZYMES"/>
    <property type="match status" value="1"/>
</dbReference>
<evidence type="ECO:0000256" key="2">
    <source>
        <dbReference type="ARBA" id="ARBA00023052"/>
    </source>
</evidence>
<evidence type="ECO:0000259" key="6">
    <source>
        <dbReference type="Pfam" id="PF02776"/>
    </source>
</evidence>
<organism evidence="7 8">
    <name type="scientific">Sagittula salina</name>
    <dbReference type="NCBI Taxonomy" id="2820268"/>
    <lineage>
        <taxon>Bacteria</taxon>
        <taxon>Pseudomonadati</taxon>
        <taxon>Pseudomonadota</taxon>
        <taxon>Alphaproteobacteria</taxon>
        <taxon>Rhodobacterales</taxon>
        <taxon>Roseobacteraceae</taxon>
        <taxon>Sagittula</taxon>
    </lineage>
</organism>
<dbReference type="Pfam" id="PF02776">
    <property type="entry name" value="TPP_enzyme_N"/>
    <property type="match status" value="1"/>
</dbReference>
<reference evidence="7" key="1">
    <citation type="submission" date="2021-03" db="EMBL/GenBank/DDBJ databases">
        <title>Sagittula salina sp. nov. strain M10.9X isolated from the marine waste.</title>
        <authorList>
            <person name="Satari L."/>
            <person name="Molina-Menor E."/>
            <person name="Vidal-Verdu A."/>
            <person name="Pascual J."/>
            <person name="Pereto J."/>
            <person name="Porcar M."/>
        </authorList>
    </citation>
    <scope>NUCLEOTIDE SEQUENCE</scope>
    <source>
        <strain evidence="7">M10.9X</strain>
    </source>
</reference>
<keyword evidence="7" id="KW-0378">Hydrolase</keyword>
<dbReference type="GO" id="GO:0000287">
    <property type="term" value="F:magnesium ion binding"/>
    <property type="evidence" value="ECO:0007669"/>
    <property type="project" value="InterPro"/>
</dbReference>
<keyword evidence="2 3" id="KW-0786">Thiamine pyrophosphate</keyword>
<feature type="domain" description="Thiamine pyrophosphate enzyme central" evidence="4">
    <location>
        <begin position="221"/>
        <end position="353"/>
    </location>
</feature>
<dbReference type="NCBIfam" id="TIGR04377">
    <property type="entry name" value="myo_inos_iolD"/>
    <property type="match status" value="1"/>
</dbReference>
<sequence length="624" mass="66897">MSDAMIRLTMAQAVVRYLCAQFTEIDGDRVPLFAGVFGIFGHGNVTCLSEALEQVQDRLPTWRGQNEQSMALAATAFAKARLRRQIMIATSSVGPGATNMITAAGTAHANRLPLLLLAGDTFVNRLPDPVLQQVEHFGSPSTTVNDGFRAVSRYWDRIVHPAQILSSLPNALRVMLDPADCGPAFIGLPQDIQEIAYDYPAAFFAERTWRIPRPRPSRDEVAEAATLLKTARRPLLISGGGVRYSGAGAALADFATRRGIPFTETIAGKGAVVHDHPAYTGAMGIEGTDASKALAEEADVVIAVGTRLQDFTTGSWTAFAPGARFINVNAARFDAAKHFALPVVGDALECLAEIDAALGDWTCDPARMRRAQALYTDWNAALDAVQAPTNAPLPSYAQVIRVVNDHATVHDTMVTAAGGLPGETAKNWRVKAPDTYDLEFGFSCMGYEIAGGWGHAMAKTAADGTQTGVPIVMVGDGSYLMMNSDIYSTVLTGHKMIVVVCDNGGFGVINRLQTGMGVPGFNNLLTDARVKDRANPPHVDFAAHARAMGAEARSCAGLSELGEAMVWAQTTDRTTVLVIETDAHTWTEGGADWYVGVPEINDRDSIRKARAGQENLRAKQRRGV</sequence>
<dbReference type="GO" id="GO:0003984">
    <property type="term" value="F:acetolactate synthase activity"/>
    <property type="evidence" value="ECO:0007669"/>
    <property type="project" value="TreeGrafter"/>
</dbReference>
<evidence type="ECO:0000256" key="1">
    <source>
        <dbReference type="ARBA" id="ARBA00007812"/>
    </source>
</evidence>
<dbReference type="EC" id="3.7.1.22" evidence="7"/>
<dbReference type="GO" id="GO:0009097">
    <property type="term" value="P:isoleucine biosynthetic process"/>
    <property type="evidence" value="ECO:0007669"/>
    <property type="project" value="TreeGrafter"/>
</dbReference>
<dbReference type="InterPro" id="IPR012000">
    <property type="entry name" value="Thiamin_PyroP_enz_cen_dom"/>
</dbReference>
<dbReference type="EMBL" id="JAGISH010000004">
    <property type="protein sequence ID" value="MBP0482541.1"/>
    <property type="molecule type" value="Genomic_DNA"/>
</dbReference>
<dbReference type="CDD" id="cd07035">
    <property type="entry name" value="TPP_PYR_POX_like"/>
    <property type="match status" value="1"/>
</dbReference>
<dbReference type="Gene3D" id="3.40.50.1220">
    <property type="entry name" value="TPP-binding domain"/>
    <property type="match status" value="1"/>
</dbReference>
<dbReference type="RefSeq" id="WP_209360451.1">
    <property type="nucleotide sequence ID" value="NZ_JAGISH010000004.1"/>
</dbReference>
<dbReference type="InterPro" id="IPR029061">
    <property type="entry name" value="THDP-binding"/>
</dbReference>
<evidence type="ECO:0000256" key="3">
    <source>
        <dbReference type="RuleBase" id="RU362132"/>
    </source>
</evidence>
<dbReference type="InterPro" id="IPR012001">
    <property type="entry name" value="Thiamin_PyroP_enz_TPP-bd_dom"/>
</dbReference>
<dbReference type="GO" id="GO:0005948">
    <property type="term" value="C:acetolactate synthase complex"/>
    <property type="evidence" value="ECO:0007669"/>
    <property type="project" value="TreeGrafter"/>
</dbReference>
<dbReference type="Pfam" id="PF00205">
    <property type="entry name" value="TPP_enzyme_M"/>
    <property type="match status" value="1"/>
</dbReference>
<accession>A0A940S0X5</accession>
<dbReference type="InterPro" id="IPR029035">
    <property type="entry name" value="DHS-like_NAD/FAD-binding_dom"/>
</dbReference>
<dbReference type="GO" id="GO:0009099">
    <property type="term" value="P:L-valine biosynthetic process"/>
    <property type="evidence" value="ECO:0007669"/>
    <property type="project" value="TreeGrafter"/>
</dbReference>
<evidence type="ECO:0000313" key="8">
    <source>
        <dbReference type="Proteomes" id="UP000675940"/>
    </source>
</evidence>
<evidence type="ECO:0000259" key="5">
    <source>
        <dbReference type="Pfam" id="PF02775"/>
    </source>
</evidence>
<gene>
    <name evidence="7" type="primary">iolD</name>
    <name evidence="7" type="ORF">J5474_08565</name>
</gene>
<dbReference type="InterPro" id="IPR030817">
    <property type="entry name" value="Myo_inos_IolD"/>
</dbReference>
<dbReference type="GO" id="GO:0030976">
    <property type="term" value="F:thiamine pyrophosphate binding"/>
    <property type="evidence" value="ECO:0007669"/>
    <property type="project" value="InterPro"/>
</dbReference>
<feature type="domain" description="Thiamine pyrophosphate enzyme TPP-binding" evidence="5">
    <location>
        <begin position="418"/>
        <end position="578"/>
    </location>
</feature>
<dbReference type="GO" id="GO:0102481">
    <property type="term" value="F:3D-(3,5/4)-trihydroxycyclohexane-1,2-dione hydrolase activity"/>
    <property type="evidence" value="ECO:0007669"/>
    <property type="project" value="UniProtKB-EC"/>
</dbReference>
<dbReference type="AlphaFoldDB" id="A0A940S0X5"/>